<keyword evidence="5" id="KW-0413">Isomerase</keyword>
<evidence type="ECO:0000256" key="10">
    <source>
        <dbReference type="ARBA" id="ARBA00039619"/>
    </source>
</evidence>
<dbReference type="SMR" id="H2Y3S3"/>
<dbReference type="Pfam" id="PF01187">
    <property type="entry name" value="MIF"/>
    <property type="match status" value="1"/>
</dbReference>
<reference evidence="14" key="3">
    <citation type="submission" date="2025-08" db="UniProtKB">
        <authorList>
            <consortium name="Ensembl"/>
        </authorList>
    </citation>
    <scope>IDENTIFICATION</scope>
</reference>
<evidence type="ECO:0000256" key="13">
    <source>
        <dbReference type="ARBA" id="ARBA00042730"/>
    </source>
</evidence>
<evidence type="ECO:0000256" key="9">
    <source>
        <dbReference type="ARBA" id="ARBA00039086"/>
    </source>
</evidence>
<evidence type="ECO:0000256" key="5">
    <source>
        <dbReference type="ARBA" id="ARBA00023235"/>
    </source>
</evidence>
<comment type="subcellular location">
    <subcellularLocation>
        <location evidence="1">Secreted</location>
    </subcellularLocation>
</comment>
<evidence type="ECO:0000256" key="11">
    <source>
        <dbReference type="ARBA" id="ARBA00041631"/>
    </source>
</evidence>
<dbReference type="SUPFAM" id="SSF55331">
    <property type="entry name" value="Tautomerase/MIF"/>
    <property type="match status" value="1"/>
</dbReference>
<evidence type="ECO:0000313" key="14">
    <source>
        <dbReference type="Ensembl" id="ENSCINP00000036558.1"/>
    </source>
</evidence>
<evidence type="ECO:0000256" key="4">
    <source>
        <dbReference type="ARBA" id="ARBA00022525"/>
    </source>
</evidence>
<reference evidence="14" key="4">
    <citation type="submission" date="2025-09" db="UniProtKB">
        <authorList>
            <consortium name="Ensembl"/>
        </authorList>
    </citation>
    <scope>IDENTIFICATION</scope>
</reference>
<evidence type="ECO:0000256" key="12">
    <source>
        <dbReference type="ARBA" id="ARBA00041912"/>
    </source>
</evidence>
<dbReference type="GeneTree" id="ENSGT00940000155608"/>
<reference evidence="14" key="2">
    <citation type="journal article" date="2008" name="Genome Biol.">
        <title>Improved genome assembly and evidence-based global gene model set for the chordate Ciona intestinalis: new insight into intron and operon populations.</title>
        <authorList>
            <person name="Satou Y."/>
            <person name="Mineta K."/>
            <person name="Ogasawara M."/>
            <person name="Sasakura Y."/>
            <person name="Shoguchi E."/>
            <person name="Ueno K."/>
            <person name="Yamada L."/>
            <person name="Matsumoto J."/>
            <person name="Wasserscheid J."/>
            <person name="Dewar K."/>
            <person name="Wiley G.B."/>
            <person name="Macmil S.L."/>
            <person name="Roe B.A."/>
            <person name="Zeller R.W."/>
            <person name="Hastings K.E."/>
            <person name="Lemaire P."/>
            <person name="Lindquist E."/>
            <person name="Endo T."/>
            <person name="Hotta K."/>
            <person name="Inaba K."/>
        </authorList>
    </citation>
    <scope>NUCLEOTIDE SEQUENCE [LARGE SCALE GENOMIC DNA]</scope>
    <source>
        <strain evidence="14">wild type</strain>
    </source>
</reference>
<comment type="catalytic activity">
    <reaction evidence="6">
        <text>3-phenylpyruvate = enol-phenylpyruvate</text>
        <dbReference type="Rhea" id="RHEA:17097"/>
        <dbReference type="ChEBI" id="CHEBI:16815"/>
        <dbReference type="ChEBI" id="CHEBI:18005"/>
        <dbReference type="EC" id="5.3.2.1"/>
    </reaction>
</comment>
<evidence type="ECO:0000256" key="1">
    <source>
        <dbReference type="ARBA" id="ARBA00004613"/>
    </source>
</evidence>
<gene>
    <name evidence="14" type="primary">LOC100175627</name>
</gene>
<accession>A0A1W2W799</accession>
<organism evidence="14 15">
    <name type="scientific">Ciona intestinalis</name>
    <name type="common">Transparent sea squirt</name>
    <name type="synonym">Ascidia intestinalis</name>
    <dbReference type="NCBI Taxonomy" id="7719"/>
    <lineage>
        <taxon>Eukaryota</taxon>
        <taxon>Metazoa</taxon>
        <taxon>Chordata</taxon>
        <taxon>Tunicata</taxon>
        <taxon>Ascidiacea</taxon>
        <taxon>Phlebobranchia</taxon>
        <taxon>Cionidae</taxon>
        <taxon>Ciona</taxon>
    </lineage>
</organism>
<protein>
    <recommendedName>
        <fullName evidence="10">Macrophage migration inhibitory factor</fullName>
        <ecNumber evidence="9">5.3.2.1</ecNumber>
        <ecNumber evidence="8">5.3.3.12</ecNumber>
    </recommendedName>
    <alternativeName>
        <fullName evidence="13">L-dopachrome isomerase</fullName>
    </alternativeName>
    <alternativeName>
        <fullName evidence="11">L-dopachrome tautomerase</fullName>
    </alternativeName>
    <alternativeName>
        <fullName evidence="12">Phenylpyruvate tautomerase</fullName>
    </alternativeName>
</protein>
<dbReference type="GeneID" id="100175627"/>
<dbReference type="InterPro" id="IPR014347">
    <property type="entry name" value="Tautomerase/MIF_sf"/>
</dbReference>
<dbReference type="EC" id="5.3.2.1" evidence="9"/>
<dbReference type="Gene3D" id="3.30.429.10">
    <property type="entry name" value="Macrophage Migration Inhibitory Factor"/>
    <property type="match status" value="1"/>
</dbReference>
<dbReference type="InParanoid" id="H2Y3S3"/>
<reference evidence="15" key="1">
    <citation type="journal article" date="2002" name="Science">
        <title>The draft genome of Ciona intestinalis: insights into chordate and vertebrate origins.</title>
        <authorList>
            <person name="Dehal P."/>
            <person name="Satou Y."/>
            <person name="Campbell R.K."/>
            <person name="Chapman J."/>
            <person name="Degnan B."/>
            <person name="De Tomaso A."/>
            <person name="Davidson B."/>
            <person name="Di Gregorio A."/>
            <person name="Gelpke M."/>
            <person name="Goodstein D.M."/>
            <person name="Harafuji N."/>
            <person name="Hastings K.E."/>
            <person name="Ho I."/>
            <person name="Hotta K."/>
            <person name="Huang W."/>
            <person name="Kawashima T."/>
            <person name="Lemaire P."/>
            <person name="Martinez D."/>
            <person name="Meinertzhagen I.A."/>
            <person name="Necula S."/>
            <person name="Nonaka M."/>
            <person name="Putnam N."/>
            <person name="Rash S."/>
            <person name="Saiga H."/>
            <person name="Satake M."/>
            <person name="Terry A."/>
            <person name="Yamada L."/>
            <person name="Wang H.G."/>
            <person name="Awazu S."/>
            <person name="Azumi K."/>
            <person name="Boore J."/>
            <person name="Branno M."/>
            <person name="Chin-Bow S."/>
            <person name="DeSantis R."/>
            <person name="Doyle S."/>
            <person name="Francino P."/>
            <person name="Keys D.N."/>
            <person name="Haga S."/>
            <person name="Hayashi H."/>
            <person name="Hino K."/>
            <person name="Imai K.S."/>
            <person name="Inaba K."/>
            <person name="Kano S."/>
            <person name="Kobayashi K."/>
            <person name="Kobayashi M."/>
            <person name="Lee B.I."/>
            <person name="Makabe K.W."/>
            <person name="Manohar C."/>
            <person name="Matassi G."/>
            <person name="Medina M."/>
            <person name="Mochizuki Y."/>
            <person name="Mount S."/>
            <person name="Morishita T."/>
            <person name="Miura S."/>
            <person name="Nakayama A."/>
            <person name="Nishizaka S."/>
            <person name="Nomoto H."/>
            <person name="Ohta F."/>
            <person name="Oishi K."/>
            <person name="Rigoutsos I."/>
            <person name="Sano M."/>
            <person name="Sasaki A."/>
            <person name="Sasakura Y."/>
            <person name="Shoguchi E."/>
            <person name="Shin-i T."/>
            <person name="Spagnuolo A."/>
            <person name="Stainier D."/>
            <person name="Suzuki M.M."/>
            <person name="Tassy O."/>
            <person name="Takatori N."/>
            <person name="Tokuoka M."/>
            <person name="Yagi K."/>
            <person name="Yoshizaki F."/>
            <person name="Wada S."/>
            <person name="Zhang C."/>
            <person name="Hyatt P.D."/>
            <person name="Larimer F."/>
            <person name="Detter C."/>
            <person name="Doggett N."/>
            <person name="Glavina T."/>
            <person name="Hawkins T."/>
            <person name="Richardson P."/>
            <person name="Lucas S."/>
            <person name="Kohara Y."/>
            <person name="Levine M."/>
            <person name="Satoh N."/>
            <person name="Rokhsar D.S."/>
        </authorList>
    </citation>
    <scope>NUCLEOTIDE SEQUENCE [LARGE SCALE GENOMIC DNA]</scope>
</reference>
<dbReference type="PANTHER" id="PTHR11954">
    <property type="entry name" value="D-DOPACHROME DECARBOXYLASE"/>
    <property type="match status" value="1"/>
</dbReference>
<dbReference type="OMA" id="YINFFDM"/>
<dbReference type="FunCoup" id="H2Y3S3">
    <property type="interactions" value="145"/>
</dbReference>
<dbReference type="EC" id="5.3.3.12" evidence="8"/>
<evidence type="ECO:0000313" key="15">
    <source>
        <dbReference type="Proteomes" id="UP000008144"/>
    </source>
</evidence>
<dbReference type="GO" id="GO:0005125">
    <property type="term" value="F:cytokine activity"/>
    <property type="evidence" value="ECO:0000318"/>
    <property type="project" value="GO_Central"/>
</dbReference>
<keyword evidence="3" id="KW-0202">Cytokine</keyword>
<dbReference type="KEGG" id="cin:100175627"/>
<evidence type="ECO:0000256" key="2">
    <source>
        <dbReference type="ARBA" id="ARBA00005851"/>
    </source>
</evidence>
<dbReference type="HOGENOM" id="CLU_129906_1_2_1"/>
<comment type="similarity">
    <text evidence="2">Belongs to the MIF family.</text>
</comment>
<comment type="catalytic activity">
    <reaction evidence="7">
        <text>L-dopachrome = 5,6-dihydroxyindole-2-carboxylate</text>
        <dbReference type="Rhea" id="RHEA:13041"/>
        <dbReference type="ChEBI" id="CHEBI:16875"/>
        <dbReference type="ChEBI" id="CHEBI:57509"/>
        <dbReference type="EC" id="5.3.3.12"/>
    </reaction>
</comment>
<dbReference type="GO" id="GO:0050178">
    <property type="term" value="F:phenylpyruvate tautomerase activity"/>
    <property type="evidence" value="ECO:0000318"/>
    <property type="project" value="GO_Central"/>
</dbReference>
<keyword evidence="4" id="KW-0964">Secreted</keyword>
<keyword evidence="15" id="KW-1185">Reference proteome</keyword>
<dbReference type="InterPro" id="IPR001398">
    <property type="entry name" value="Macrophage_inhib_fac"/>
</dbReference>
<dbReference type="EMBL" id="EAAA01000579">
    <property type="status" value="NOT_ANNOTATED_CDS"/>
    <property type="molecule type" value="Genomic_DNA"/>
</dbReference>
<name>H2Y3S3_CIOIN</name>
<dbReference type="AlphaFoldDB" id="H2Y3S3"/>
<accession>H2Y3S3</accession>
<proteinExistence type="inferred from homology"/>
<dbReference type="GO" id="GO:0004167">
    <property type="term" value="F:dopachrome isomerase activity"/>
    <property type="evidence" value="ECO:0007669"/>
    <property type="project" value="UniProtKB-EC"/>
</dbReference>
<evidence type="ECO:0000256" key="7">
    <source>
        <dbReference type="ARBA" id="ARBA00036823"/>
    </source>
</evidence>
<dbReference type="STRING" id="7719.ENSCINP00000036558"/>
<dbReference type="Ensembl" id="ENSCINT00000034085.1">
    <property type="protein sequence ID" value="ENSCINP00000036558.1"/>
    <property type="gene ID" value="ENSCING00000021423.1"/>
</dbReference>
<dbReference type="PANTHER" id="PTHR11954:SF6">
    <property type="entry name" value="MACROPHAGE MIGRATION INHIBITORY FACTOR"/>
    <property type="match status" value="1"/>
</dbReference>
<dbReference type="GO" id="GO:0005615">
    <property type="term" value="C:extracellular space"/>
    <property type="evidence" value="ECO:0000318"/>
    <property type="project" value="GO_Central"/>
</dbReference>
<dbReference type="OrthoDB" id="255819at2759"/>
<dbReference type="RefSeq" id="XP_002120737.1">
    <property type="nucleotide sequence ID" value="XM_002120701.4"/>
</dbReference>
<sequence>MPHLFVKTNVAKDKLPKSILQDLTKLVSSTIPNKPEKYVCVTVVPDVWMSFGGTEEPCAAAVLTSISDFNAETCTTYAEAMLGEIYKLLGVAQDRMYLEFHEATRETMGYNGTTFHQLAAKK</sequence>
<dbReference type="Proteomes" id="UP000008144">
    <property type="component" value="Chromosome 10"/>
</dbReference>
<evidence type="ECO:0000256" key="3">
    <source>
        <dbReference type="ARBA" id="ARBA00022514"/>
    </source>
</evidence>
<evidence type="ECO:0000256" key="6">
    <source>
        <dbReference type="ARBA" id="ARBA00036735"/>
    </source>
</evidence>
<evidence type="ECO:0000256" key="8">
    <source>
        <dbReference type="ARBA" id="ARBA00038932"/>
    </source>
</evidence>